<feature type="non-terminal residue" evidence="5">
    <location>
        <position position="93"/>
    </location>
</feature>
<dbReference type="AlphaFoldDB" id="A0A1Y3BF49"/>
<evidence type="ECO:0000313" key="5">
    <source>
        <dbReference type="EMBL" id="OTF79482.1"/>
    </source>
</evidence>
<sequence>MCITSPDPLDILLHKQPTSPTTSFFQKVLFLIEDGSVQSYAQKDVYSSKRASVIRGQVVSKELNGLIGIRVSVVNDLKYGFTLTRSDGWFDIL</sequence>
<dbReference type="InterPro" id="IPR051216">
    <property type="entry name" value="Teneurin"/>
</dbReference>
<evidence type="ECO:0000259" key="4">
    <source>
        <dbReference type="Pfam" id="PF25020"/>
    </source>
</evidence>
<keyword evidence="3" id="KW-1015">Disulfide bond</keyword>
<feature type="domain" description="Teneurin TTR-like" evidence="4">
    <location>
        <begin position="47"/>
        <end position="93"/>
    </location>
</feature>
<dbReference type="GO" id="GO:0008045">
    <property type="term" value="P:motor neuron axon guidance"/>
    <property type="evidence" value="ECO:0007669"/>
    <property type="project" value="TreeGrafter"/>
</dbReference>
<protein>
    <recommendedName>
        <fullName evidence="4">Teneurin TTR-like domain-containing protein</fullName>
    </recommendedName>
</protein>
<dbReference type="Pfam" id="PF25020">
    <property type="entry name" value="TTR_TEN1-4"/>
    <property type="match status" value="1"/>
</dbReference>
<name>A0A1Y3BF49_EURMA</name>
<comment type="caution">
    <text evidence="5">The sequence shown here is derived from an EMBL/GenBank/DDBJ whole genome shotgun (WGS) entry which is preliminary data.</text>
</comment>
<dbReference type="InterPro" id="IPR056820">
    <property type="entry name" value="TEN_TTR-like"/>
</dbReference>
<keyword evidence="2" id="KW-0677">Repeat</keyword>
<gene>
    <name evidence="5" type="ORF">BLA29_010075</name>
</gene>
<evidence type="ECO:0000256" key="2">
    <source>
        <dbReference type="ARBA" id="ARBA00022737"/>
    </source>
</evidence>
<dbReference type="EMBL" id="MUJZ01022919">
    <property type="protein sequence ID" value="OTF79482.1"/>
    <property type="molecule type" value="Genomic_DNA"/>
</dbReference>
<dbReference type="Proteomes" id="UP000194236">
    <property type="component" value="Unassembled WGS sequence"/>
</dbReference>
<keyword evidence="1" id="KW-0245">EGF-like domain</keyword>
<proteinExistence type="predicted"/>
<dbReference type="PANTHER" id="PTHR11219:SF69">
    <property type="entry name" value="TENEURIN-A"/>
    <property type="match status" value="1"/>
</dbReference>
<organism evidence="5 6">
    <name type="scientific">Euroglyphus maynei</name>
    <name type="common">Mayne's house dust mite</name>
    <dbReference type="NCBI Taxonomy" id="6958"/>
    <lineage>
        <taxon>Eukaryota</taxon>
        <taxon>Metazoa</taxon>
        <taxon>Ecdysozoa</taxon>
        <taxon>Arthropoda</taxon>
        <taxon>Chelicerata</taxon>
        <taxon>Arachnida</taxon>
        <taxon>Acari</taxon>
        <taxon>Acariformes</taxon>
        <taxon>Sarcoptiformes</taxon>
        <taxon>Astigmata</taxon>
        <taxon>Psoroptidia</taxon>
        <taxon>Analgoidea</taxon>
        <taxon>Pyroglyphidae</taxon>
        <taxon>Pyroglyphinae</taxon>
        <taxon>Euroglyphus</taxon>
    </lineage>
</organism>
<evidence type="ECO:0000313" key="6">
    <source>
        <dbReference type="Proteomes" id="UP000194236"/>
    </source>
</evidence>
<keyword evidence="6" id="KW-1185">Reference proteome</keyword>
<dbReference type="OrthoDB" id="6537727at2759"/>
<dbReference type="PANTHER" id="PTHR11219">
    <property type="entry name" value="TENEURIN AND N-ACETYLGLUCOSAMINE-1-PHOSPHODIESTER ALPHA-N-ACETYLGLUCOSAMINIDASE"/>
    <property type="match status" value="1"/>
</dbReference>
<reference evidence="5 6" key="1">
    <citation type="submission" date="2017-03" db="EMBL/GenBank/DDBJ databases">
        <title>Genome Survey of Euroglyphus maynei.</title>
        <authorList>
            <person name="Arlian L.G."/>
            <person name="Morgan M.S."/>
            <person name="Rider S.D."/>
        </authorList>
    </citation>
    <scope>NUCLEOTIDE SEQUENCE [LARGE SCALE GENOMIC DNA]</scope>
    <source>
        <strain evidence="5">Arlian Lab</strain>
        <tissue evidence="5">Whole body</tissue>
    </source>
</reference>
<evidence type="ECO:0000256" key="3">
    <source>
        <dbReference type="ARBA" id="ARBA00023157"/>
    </source>
</evidence>
<evidence type="ECO:0000256" key="1">
    <source>
        <dbReference type="ARBA" id="ARBA00022536"/>
    </source>
</evidence>
<accession>A0A1Y3BF49</accession>